<reference evidence="2" key="2">
    <citation type="journal article" date="2024" name="Environ. Microbiol.">
        <title>Genome analysis and description of Tunturibacter gen. nov. expands the diversity of Terriglobia in tundra soils.</title>
        <authorList>
            <person name="Messyasz A."/>
            <person name="Mannisto M.K."/>
            <person name="Kerkhof L.J."/>
            <person name="Haggblom M.M."/>
        </authorList>
    </citation>
    <scope>NUCLEOTIDE SEQUENCE</scope>
    <source>
        <strain evidence="2">X5P6</strain>
    </source>
</reference>
<feature type="transmembrane region" description="Helical" evidence="1">
    <location>
        <begin position="192"/>
        <end position="218"/>
    </location>
</feature>
<name>A0AAU7ZUM3_9BACT</name>
<evidence type="ECO:0008006" key="3">
    <source>
        <dbReference type="Google" id="ProtNLM"/>
    </source>
</evidence>
<protein>
    <recommendedName>
        <fullName evidence="3">Glycosyltransferase RgtA/B/C/D-like domain-containing protein</fullName>
    </recommendedName>
</protein>
<feature type="transmembrane region" description="Helical" evidence="1">
    <location>
        <begin position="111"/>
        <end position="129"/>
    </location>
</feature>
<feature type="transmembrane region" description="Helical" evidence="1">
    <location>
        <begin position="23"/>
        <end position="43"/>
    </location>
</feature>
<feature type="transmembrane region" description="Helical" evidence="1">
    <location>
        <begin position="254"/>
        <end position="276"/>
    </location>
</feature>
<reference evidence="2" key="1">
    <citation type="submission" date="2023-08" db="EMBL/GenBank/DDBJ databases">
        <authorList>
            <person name="Messyasz A."/>
            <person name="Mannisto M.K."/>
            <person name="Kerkhof L.J."/>
            <person name="Haggblom M."/>
        </authorList>
    </citation>
    <scope>NUCLEOTIDE SEQUENCE</scope>
    <source>
        <strain evidence="2">X5P6</strain>
    </source>
</reference>
<sequence length="535" mass="59719">MLLPPTSNNRVLFLAHYIREIPLAWFFAGCLIARLGIFLSSATSPRYGSAVLRRFAFAASLLILFAYLAIVLSSLGCFTIQQDESNILSISAAGLRGLPVYNPPASPDSSYSLMYGPVTFLIYSVVLIAGGVDHFWIVRGAVVIANFGLCAAFYVLLRRFVPAFTAIALLVFPLSVLLQFPQNSLGVRADIWIVLFATLAILCSSLAAELPAVILTGIMGGVMIGLKISAGPAILFPLLLLYRRFGFRAIITTSLVTIATALAPFALTNISLHNYVSWVLFTRSEGLSPAELRRNIPFALFLISPCVLMELFVRRFGMSFRRRLPEFLLIVLCLVLAVLTSKYGSGPWYFWHVVPSIVVYLALVSRDMSEVSANDLLIPIYYIAVACTLFACVDIPRACQNVKISLMTHDVALARQSIDRYLAFYRERSSIQMGYGSVDGDYRTSPRYVLVYKGQPYTLEGNTGRFETVHLPFPINVLNQMKHCKDDVWLVPLSQKPFDLWVFPDVLRRTFIQNYRVDRNDGIYDVWVCNHAVAH</sequence>
<dbReference type="EMBL" id="CP132942">
    <property type="protein sequence ID" value="XCB34649.1"/>
    <property type="molecule type" value="Genomic_DNA"/>
</dbReference>
<evidence type="ECO:0000313" key="2">
    <source>
        <dbReference type="EMBL" id="XCB34649.1"/>
    </source>
</evidence>
<dbReference type="AlphaFoldDB" id="A0AAU7ZUM3"/>
<gene>
    <name evidence="2" type="ORF">RBB77_07085</name>
</gene>
<keyword evidence="1" id="KW-0472">Membrane</keyword>
<evidence type="ECO:0000256" key="1">
    <source>
        <dbReference type="SAM" id="Phobius"/>
    </source>
</evidence>
<keyword evidence="1" id="KW-1133">Transmembrane helix</keyword>
<feature type="transmembrane region" description="Helical" evidence="1">
    <location>
        <begin position="376"/>
        <end position="396"/>
    </location>
</feature>
<dbReference type="RefSeq" id="WP_353065991.1">
    <property type="nucleotide sequence ID" value="NZ_CP132942.1"/>
</dbReference>
<organism evidence="2">
    <name type="scientific">Tunturiibacter psychrotolerans</name>
    <dbReference type="NCBI Taxonomy" id="3069686"/>
    <lineage>
        <taxon>Bacteria</taxon>
        <taxon>Pseudomonadati</taxon>
        <taxon>Acidobacteriota</taxon>
        <taxon>Terriglobia</taxon>
        <taxon>Terriglobales</taxon>
        <taxon>Acidobacteriaceae</taxon>
        <taxon>Tunturiibacter</taxon>
    </lineage>
</organism>
<feature type="transmembrane region" description="Helical" evidence="1">
    <location>
        <begin position="325"/>
        <end position="342"/>
    </location>
</feature>
<accession>A0AAU7ZUM3</accession>
<dbReference type="KEGG" id="tpsc:RBB77_07085"/>
<feature type="transmembrane region" description="Helical" evidence="1">
    <location>
        <begin position="136"/>
        <end position="157"/>
    </location>
</feature>
<feature type="transmembrane region" description="Helical" evidence="1">
    <location>
        <begin position="163"/>
        <end position="180"/>
    </location>
</feature>
<keyword evidence="1" id="KW-0812">Transmembrane</keyword>
<feature type="transmembrane region" description="Helical" evidence="1">
    <location>
        <begin position="55"/>
        <end position="81"/>
    </location>
</feature>
<proteinExistence type="predicted"/>
<feature type="transmembrane region" description="Helical" evidence="1">
    <location>
        <begin position="224"/>
        <end position="242"/>
    </location>
</feature>
<feature type="transmembrane region" description="Helical" evidence="1">
    <location>
        <begin position="296"/>
        <end position="313"/>
    </location>
</feature>